<organism evidence="2 3">
    <name type="scientific">Batrachochytrium dendrobatidis (strain JEL423)</name>
    <dbReference type="NCBI Taxonomy" id="403673"/>
    <lineage>
        <taxon>Eukaryota</taxon>
        <taxon>Fungi</taxon>
        <taxon>Fungi incertae sedis</taxon>
        <taxon>Chytridiomycota</taxon>
        <taxon>Chytridiomycota incertae sedis</taxon>
        <taxon>Chytridiomycetes</taxon>
        <taxon>Rhizophydiales</taxon>
        <taxon>Rhizophydiales incertae sedis</taxon>
        <taxon>Batrachochytrium</taxon>
    </lineage>
</organism>
<feature type="compositionally biased region" description="Polar residues" evidence="1">
    <location>
        <begin position="27"/>
        <end position="47"/>
    </location>
</feature>
<sequence length="411" mass="44182">MVRSTTKATGSTRTTRSAVAKKAAHVESSTSPQADSCNPSVQQTALSSSEIDTIVEQKRLQSGRNPFGILYESESTFLTKPNGNARGGLRGSFGGDVPVEGFYPGSQLASPGMSPVYARSPGTLSKTPGVDLVGWSIGYENDNYTLESIRTSDMGPVLNDVDDGYVSPSNRSLIAGSKLSPSRQSKRAVSVNITPITDESANGSSIVAELDKIQHPLEFKLAQPTVPVKTVQKHISVAQDTEDDDTYGLCNWAKTAAATAAIQDASTSIAAHTSKYISRHMLPQPLENISVIDSESRASYSGSSPLEAGFGSEQEFGGSSLIPKRPTDPFENIQLGQHGGKRKVDSKAKTGSKKPSKKLMTVKRGFKSAAQKSRAEMVSHVHHDQENESVDLKKQTRVRRLSKHSRDDVYL</sequence>
<dbReference type="VEuPathDB" id="FungiDB:BDEG_21606"/>
<feature type="region of interest" description="Disordered" evidence="1">
    <location>
        <begin position="298"/>
        <end position="411"/>
    </location>
</feature>
<gene>
    <name evidence="2" type="ORF">BDEG_21606</name>
</gene>
<feature type="region of interest" description="Disordered" evidence="1">
    <location>
        <begin position="1"/>
        <end position="47"/>
    </location>
</feature>
<feature type="compositionally biased region" description="Low complexity" evidence="1">
    <location>
        <begin position="309"/>
        <end position="320"/>
    </location>
</feature>
<evidence type="ECO:0000313" key="2">
    <source>
        <dbReference type="EMBL" id="OAJ37603.1"/>
    </source>
</evidence>
<protein>
    <submittedName>
        <fullName evidence="2">Uncharacterized protein</fullName>
    </submittedName>
</protein>
<dbReference type="AlphaFoldDB" id="A0A177WC45"/>
<dbReference type="Proteomes" id="UP000077115">
    <property type="component" value="Unassembled WGS sequence"/>
</dbReference>
<dbReference type="EMBL" id="DS022300">
    <property type="protein sequence ID" value="OAJ37603.1"/>
    <property type="molecule type" value="Genomic_DNA"/>
</dbReference>
<feature type="compositionally biased region" description="Basic residues" evidence="1">
    <location>
        <begin position="350"/>
        <end position="366"/>
    </location>
</feature>
<feature type="compositionally biased region" description="Low complexity" evidence="1">
    <location>
        <begin position="1"/>
        <end position="20"/>
    </location>
</feature>
<reference evidence="2 3" key="1">
    <citation type="submission" date="2006-10" db="EMBL/GenBank/DDBJ databases">
        <title>The Genome Sequence of Batrachochytrium dendrobatidis JEL423.</title>
        <authorList>
            <consortium name="The Broad Institute Genome Sequencing Platform"/>
            <person name="Birren B."/>
            <person name="Lander E."/>
            <person name="Galagan J."/>
            <person name="Cuomo C."/>
            <person name="Devon K."/>
            <person name="Jaffe D."/>
            <person name="Butler J."/>
            <person name="Alvarez P."/>
            <person name="Gnerre S."/>
            <person name="Grabherr M."/>
            <person name="Kleber M."/>
            <person name="Mauceli E."/>
            <person name="Brockman W."/>
            <person name="Young S."/>
            <person name="LaButti K."/>
            <person name="Sykes S."/>
            <person name="DeCaprio D."/>
            <person name="Crawford M."/>
            <person name="Koehrsen M."/>
            <person name="Engels R."/>
            <person name="Montgomery P."/>
            <person name="Pearson M."/>
            <person name="Howarth C."/>
            <person name="Larson L."/>
            <person name="White J."/>
            <person name="O'Leary S."/>
            <person name="Kodira C."/>
            <person name="Zeng Q."/>
            <person name="Yandava C."/>
            <person name="Alvarado L."/>
            <person name="Longcore J."/>
            <person name="James T."/>
        </authorList>
    </citation>
    <scope>NUCLEOTIDE SEQUENCE [LARGE SCALE GENOMIC DNA]</scope>
    <source>
        <strain evidence="2 3">JEL423</strain>
    </source>
</reference>
<accession>A0A177WC45</accession>
<evidence type="ECO:0000256" key="1">
    <source>
        <dbReference type="SAM" id="MobiDB-lite"/>
    </source>
</evidence>
<proteinExistence type="predicted"/>
<name>A0A177WC45_BATDL</name>
<feature type="compositionally biased region" description="Basic and acidic residues" evidence="1">
    <location>
        <begin position="373"/>
        <end position="394"/>
    </location>
</feature>
<reference evidence="2 3" key="2">
    <citation type="submission" date="2016-05" db="EMBL/GenBank/DDBJ databases">
        <title>Lineage-specific infection strategies underlie the spectrum of fungal disease in amphibians.</title>
        <authorList>
            <person name="Cuomo C.A."/>
            <person name="Farrer R.A."/>
            <person name="James T."/>
            <person name="Longcore J."/>
            <person name="Birren B."/>
        </authorList>
    </citation>
    <scope>NUCLEOTIDE SEQUENCE [LARGE SCALE GENOMIC DNA]</scope>
    <source>
        <strain evidence="2 3">JEL423</strain>
    </source>
</reference>
<evidence type="ECO:0000313" key="3">
    <source>
        <dbReference type="Proteomes" id="UP000077115"/>
    </source>
</evidence>